<evidence type="ECO:0000313" key="2">
    <source>
        <dbReference type="Proteomes" id="UP000438983"/>
    </source>
</evidence>
<reference evidence="1 2" key="1">
    <citation type="submission" date="2019-12" db="EMBL/GenBank/DDBJ databases">
        <title>Complete genome sequence of Pseudomonas stutzeri.</title>
        <authorList>
            <person name="Lim S.R."/>
            <person name="Kim J.H."/>
        </authorList>
    </citation>
    <scope>NUCLEOTIDE SEQUENCE [LARGE SCALE GENOMIC DNA]</scope>
    <source>
        <strain evidence="1 2">PM101005</strain>
    </source>
</reference>
<dbReference type="OrthoDB" id="6725579at2"/>
<evidence type="ECO:0000313" key="1">
    <source>
        <dbReference type="EMBL" id="QGZ31562.1"/>
    </source>
</evidence>
<organism evidence="1 2">
    <name type="scientific">Stutzerimonas stutzeri</name>
    <name type="common">Pseudomonas stutzeri</name>
    <dbReference type="NCBI Taxonomy" id="316"/>
    <lineage>
        <taxon>Bacteria</taxon>
        <taxon>Pseudomonadati</taxon>
        <taxon>Pseudomonadota</taxon>
        <taxon>Gammaproteobacteria</taxon>
        <taxon>Pseudomonadales</taxon>
        <taxon>Pseudomonadaceae</taxon>
        <taxon>Stutzerimonas</taxon>
    </lineage>
</organism>
<proteinExistence type="predicted"/>
<protein>
    <submittedName>
        <fullName evidence="1">Uncharacterized protein</fullName>
    </submittedName>
</protein>
<sequence length="130" mass="15126">MTQIIQFIPKHEISANQNLDDFINFAHNELTLWSDLRGFTWTADRWQTTHTGIRFINFENKDLPPKSRSQPIHLMHPSFIEFAKAFLRYKHTCTNQGNKQRHRCITTDRIFVAPNMATPTSLNLTSGIGK</sequence>
<accession>A0A6I6LY74</accession>
<dbReference type="AlphaFoldDB" id="A0A6I6LY74"/>
<dbReference type="Proteomes" id="UP000438983">
    <property type="component" value="Chromosome"/>
</dbReference>
<dbReference type="EMBL" id="CP046902">
    <property type="protein sequence ID" value="QGZ31562.1"/>
    <property type="molecule type" value="Genomic_DNA"/>
</dbReference>
<name>A0A6I6LY74_STUST</name>
<dbReference type="RefSeq" id="WP_158189021.1">
    <property type="nucleotide sequence ID" value="NZ_CP046902.1"/>
</dbReference>
<gene>
    <name evidence="1" type="ORF">GQA94_16380</name>
</gene>